<name>A0A0R1KGD4_9LACO</name>
<organism evidence="1 2">
    <name type="scientific">Companilactobacillus bobalius DSM 19674</name>
    <dbReference type="NCBI Taxonomy" id="1423788"/>
    <lineage>
        <taxon>Bacteria</taxon>
        <taxon>Bacillati</taxon>
        <taxon>Bacillota</taxon>
        <taxon>Bacilli</taxon>
        <taxon>Lactobacillales</taxon>
        <taxon>Lactobacillaceae</taxon>
        <taxon>Companilactobacillus</taxon>
        <taxon>Companilactobacillus bobalius</taxon>
    </lineage>
</organism>
<sequence>MYNVTNINFKGGIAMLEKVQGIVKVTQDDRYVVFLFDNYEVNRKMLQDKYVKGQTAWYTDAKGTGEDGKEFYRIAEDGEWIEAEYVEFIPTEG</sequence>
<keyword evidence="2" id="KW-1185">Reference proteome</keyword>
<dbReference type="EMBL" id="AZDY01000038">
    <property type="protein sequence ID" value="KRK82392.1"/>
    <property type="molecule type" value="Genomic_DNA"/>
</dbReference>
<proteinExistence type="predicted"/>
<accession>A0A0R1KGD4</accession>
<evidence type="ECO:0000313" key="1">
    <source>
        <dbReference type="EMBL" id="KRK82392.1"/>
    </source>
</evidence>
<reference evidence="1 2" key="1">
    <citation type="journal article" date="2015" name="Genome Announc.">
        <title>Expanding the biotechnology potential of lactobacilli through comparative genomics of 213 strains and associated genera.</title>
        <authorList>
            <person name="Sun Z."/>
            <person name="Harris H.M."/>
            <person name="McCann A."/>
            <person name="Guo C."/>
            <person name="Argimon S."/>
            <person name="Zhang W."/>
            <person name="Yang X."/>
            <person name="Jeffery I.B."/>
            <person name="Cooney J.C."/>
            <person name="Kagawa T.F."/>
            <person name="Liu W."/>
            <person name="Song Y."/>
            <person name="Salvetti E."/>
            <person name="Wrobel A."/>
            <person name="Rasinkangas P."/>
            <person name="Parkhill J."/>
            <person name="Rea M.C."/>
            <person name="O'Sullivan O."/>
            <person name="Ritari J."/>
            <person name="Douillard F.P."/>
            <person name="Paul Ross R."/>
            <person name="Yang R."/>
            <person name="Briner A.E."/>
            <person name="Felis G.E."/>
            <person name="de Vos W.M."/>
            <person name="Barrangou R."/>
            <person name="Klaenhammer T.R."/>
            <person name="Caufield P.W."/>
            <person name="Cui Y."/>
            <person name="Zhang H."/>
            <person name="O'Toole P.W."/>
        </authorList>
    </citation>
    <scope>NUCLEOTIDE SEQUENCE [LARGE SCALE GENOMIC DNA]</scope>
    <source>
        <strain evidence="1 2">DSM 19674</strain>
    </source>
</reference>
<dbReference type="AlphaFoldDB" id="A0A0R1KGD4"/>
<protein>
    <submittedName>
        <fullName evidence="1">Uncharacterized protein</fullName>
    </submittedName>
</protein>
<dbReference type="STRING" id="1423788.FC78_GL002398"/>
<evidence type="ECO:0000313" key="2">
    <source>
        <dbReference type="Proteomes" id="UP000051515"/>
    </source>
</evidence>
<gene>
    <name evidence="1" type="ORF">FC78_GL002398</name>
</gene>
<dbReference type="PATRIC" id="fig|1423788.3.peg.2469"/>
<dbReference type="Proteomes" id="UP000051515">
    <property type="component" value="Unassembled WGS sequence"/>
</dbReference>
<comment type="caution">
    <text evidence="1">The sequence shown here is derived from an EMBL/GenBank/DDBJ whole genome shotgun (WGS) entry which is preliminary data.</text>
</comment>